<dbReference type="Proteomes" id="UP001196413">
    <property type="component" value="Unassembled WGS sequence"/>
</dbReference>
<dbReference type="EMBL" id="JAHQIW010005554">
    <property type="protein sequence ID" value="KAJ1366432.1"/>
    <property type="molecule type" value="Genomic_DNA"/>
</dbReference>
<keyword evidence="2" id="KW-0472">Membrane</keyword>
<feature type="transmembrane region" description="Helical" evidence="2">
    <location>
        <begin position="149"/>
        <end position="169"/>
    </location>
</feature>
<feature type="compositionally biased region" description="Basic and acidic residues" evidence="1">
    <location>
        <begin position="63"/>
        <end position="108"/>
    </location>
</feature>
<feature type="compositionally biased region" description="Basic residues" evidence="1">
    <location>
        <begin position="43"/>
        <end position="62"/>
    </location>
</feature>
<organism evidence="3 4">
    <name type="scientific">Parelaphostrongylus tenuis</name>
    <name type="common">Meningeal worm</name>
    <dbReference type="NCBI Taxonomy" id="148309"/>
    <lineage>
        <taxon>Eukaryota</taxon>
        <taxon>Metazoa</taxon>
        <taxon>Ecdysozoa</taxon>
        <taxon>Nematoda</taxon>
        <taxon>Chromadorea</taxon>
        <taxon>Rhabditida</taxon>
        <taxon>Rhabditina</taxon>
        <taxon>Rhabditomorpha</taxon>
        <taxon>Strongyloidea</taxon>
        <taxon>Metastrongylidae</taxon>
        <taxon>Parelaphostrongylus</taxon>
    </lineage>
</organism>
<feature type="compositionally biased region" description="Basic and acidic residues" evidence="1">
    <location>
        <begin position="10"/>
        <end position="25"/>
    </location>
</feature>
<proteinExistence type="predicted"/>
<reference evidence="3" key="1">
    <citation type="submission" date="2021-06" db="EMBL/GenBank/DDBJ databases">
        <title>Parelaphostrongylus tenuis whole genome reference sequence.</title>
        <authorList>
            <person name="Garwood T.J."/>
            <person name="Larsen P.A."/>
            <person name="Fountain-Jones N.M."/>
            <person name="Garbe J.R."/>
            <person name="Macchietto M.G."/>
            <person name="Kania S.A."/>
            <person name="Gerhold R.W."/>
            <person name="Richards J.E."/>
            <person name="Wolf T.M."/>
        </authorList>
    </citation>
    <scope>NUCLEOTIDE SEQUENCE</scope>
    <source>
        <strain evidence="3">MNPRO001-30</strain>
        <tissue evidence="3">Meninges</tissue>
    </source>
</reference>
<name>A0AAD5QYY0_PARTN</name>
<keyword evidence="2" id="KW-1133">Transmembrane helix</keyword>
<evidence type="ECO:0000256" key="1">
    <source>
        <dbReference type="SAM" id="MobiDB-lite"/>
    </source>
</evidence>
<protein>
    <submittedName>
        <fullName evidence="3">Uncharacterized protein</fullName>
    </submittedName>
</protein>
<keyword evidence="2" id="KW-0812">Transmembrane</keyword>
<accession>A0AAD5QYY0</accession>
<feature type="region of interest" description="Disordered" evidence="1">
    <location>
        <begin position="1"/>
        <end position="136"/>
    </location>
</feature>
<feature type="compositionally biased region" description="Basic and acidic residues" evidence="1">
    <location>
        <begin position="117"/>
        <end position="135"/>
    </location>
</feature>
<gene>
    <name evidence="3" type="ORF">KIN20_027093</name>
</gene>
<evidence type="ECO:0000256" key="2">
    <source>
        <dbReference type="SAM" id="Phobius"/>
    </source>
</evidence>
<evidence type="ECO:0000313" key="4">
    <source>
        <dbReference type="Proteomes" id="UP001196413"/>
    </source>
</evidence>
<keyword evidence="4" id="KW-1185">Reference proteome</keyword>
<comment type="caution">
    <text evidence="3">The sequence shown here is derived from an EMBL/GenBank/DDBJ whole genome shotgun (WGS) entry which is preliminary data.</text>
</comment>
<evidence type="ECO:0000313" key="3">
    <source>
        <dbReference type="EMBL" id="KAJ1366432.1"/>
    </source>
</evidence>
<dbReference type="AlphaFoldDB" id="A0AAD5QYY0"/>
<sequence>MAESMQNVRFYRDHGEMASEKEQNGENRITAGRSRELTTGLRNGKKRGRNKHKRAGSSKRRRKSEDRLRGGKVNMERQSGESFSRDGQNENRVSEELNRESYSRDSIGRTRPSGETMSRESYSRGGRTDQEERASGECGQRLPALILDFGINMIFSVNTMVILIFSSILA</sequence>